<keyword evidence="2" id="KW-1133">Transmembrane helix</keyword>
<feature type="transmembrane region" description="Helical" evidence="2">
    <location>
        <begin position="39"/>
        <end position="57"/>
    </location>
</feature>
<feature type="region of interest" description="Disordered" evidence="1">
    <location>
        <begin position="84"/>
        <end position="122"/>
    </location>
</feature>
<dbReference type="Pfam" id="PF11239">
    <property type="entry name" value="DUF3040"/>
    <property type="match status" value="1"/>
</dbReference>
<dbReference type="InterPro" id="IPR021401">
    <property type="entry name" value="DUF3040"/>
</dbReference>
<evidence type="ECO:0000256" key="1">
    <source>
        <dbReference type="SAM" id="MobiDB-lite"/>
    </source>
</evidence>
<feature type="compositionally biased region" description="Basic and acidic residues" evidence="1">
    <location>
        <begin position="109"/>
        <end position="122"/>
    </location>
</feature>
<reference evidence="3 4" key="1">
    <citation type="submission" date="2017-10" db="EMBL/GenBank/DDBJ databases">
        <title>Sequencing the genomes of 1000 actinobacteria strains.</title>
        <authorList>
            <person name="Klenk H.-P."/>
        </authorList>
    </citation>
    <scope>NUCLEOTIDE SEQUENCE [LARGE SCALE GENOMIC DNA]</scope>
    <source>
        <strain evidence="3 4">DSM 21801</strain>
    </source>
</reference>
<keyword evidence="2" id="KW-0812">Transmembrane</keyword>
<dbReference type="Proteomes" id="UP000224915">
    <property type="component" value="Unassembled WGS sequence"/>
</dbReference>
<protein>
    <recommendedName>
        <fullName evidence="5">DUF3040 family protein</fullName>
    </recommendedName>
</protein>
<dbReference type="EMBL" id="PDJD01000001">
    <property type="protein sequence ID" value="PFG19377.1"/>
    <property type="molecule type" value="Genomic_DNA"/>
</dbReference>
<sequence>MPLSEYEQRVLAQMEQQLSSDDPKLAQSFAGKGRQTSRVVLGVLGLAAGLGVLLVGVSQHWTWLGLVGFLLMFAGALIALSSGGRGKGVTKGGEAAPAAKAQRSSFMTKLDERWDRRRDEGR</sequence>
<name>A0A2A9CY67_9MICO</name>
<comment type="caution">
    <text evidence="3">The sequence shown here is derived from an EMBL/GenBank/DDBJ whole genome shotgun (WGS) entry which is preliminary data.</text>
</comment>
<keyword evidence="2" id="KW-0472">Membrane</keyword>
<feature type="transmembrane region" description="Helical" evidence="2">
    <location>
        <begin position="63"/>
        <end position="81"/>
    </location>
</feature>
<dbReference type="AlphaFoldDB" id="A0A2A9CY67"/>
<proteinExistence type="predicted"/>
<evidence type="ECO:0000313" key="4">
    <source>
        <dbReference type="Proteomes" id="UP000224915"/>
    </source>
</evidence>
<evidence type="ECO:0000313" key="3">
    <source>
        <dbReference type="EMBL" id="PFG19377.1"/>
    </source>
</evidence>
<dbReference type="OrthoDB" id="5244024at2"/>
<evidence type="ECO:0008006" key="5">
    <source>
        <dbReference type="Google" id="ProtNLM"/>
    </source>
</evidence>
<dbReference type="RefSeq" id="WP_098468508.1">
    <property type="nucleotide sequence ID" value="NZ_PDJD01000001.1"/>
</dbReference>
<gene>
    <name evidence="3" type="ORF">ATL40_0937</name>
</gene>
<accession>A0A2A9CY67</accession>
<keyword evidence="4" id="KW-1185">Reference proteome</keyword>
<evidence type="ECO:0000256" key="2">
    <source>
        <dbReference type="SAM" id="Phobius"/>
    </source>
</evidence>
<organism evidence="3 4">
    <name type="scientific">Serinibacter salmoneus</name>
    <dbReference type="NCBI Taxonomy" id="556530"/>
    <lineage>
        <taxon>Bacteria</taxon>
        <taxon>Bacillati</taxon>
        <taxon>Actinomycetota</taxon>
        <taxon>Actinomycetes</taxon>
        <taxon>Micrococcales</taxon>
        <taxon>Beutenbergiaceae</taxon>
        <taxon>Serinibacter</taxon>
    </lineage>
</organism>